<proteinExistence type="predicted"/>
<evidence type="ECO:0000313" key="3">
    <source>
        <dbReference type="Proteomes" id="UP001161017"/>
    </source>
</evidence>
<feature type="compositionally biased region" description="Low complexity" evidence="1">
    <location>
        <begin position="554"/>
        <end position="568"/>
    </location>
</feature>
<feature type="region of interest" description="Disordered" evidence="1">
    <location>
        <begin position="452"/>
        <end position="650"/>
    </location>
</feature>
<dbReference type="EMBL" id="JAPUFD010000015">
    <property type="protein sequence ID" value="MDI1491626.1"/>
    <property type="molecule type" value="Genomic_DNA"/>
</dbReference>
<feature type="compositionally biased region" description="Basic and acidic residues" evidence="1">
    <location>
        <begin position="622"/>
        <end position="633"/>
    </location>
</feature>
<dbReference type="AlphaFoldDB" id="A0AA43TU49"/>
<protein>
    <submittedName>
        <fullName evidence="2">Uncharacterized protein</fullName>
    </submittedName>
</protein>
<evidence type="ECO:0000313" key="2">
    <source>
        <dbReference type="EMBL" id="MDI1491626.1"/>
    </source>
</evidence>
<comment type="caution">
    <text evidence="2">The sequence shown here is derived from an EMBL/GenBank/DDBJ whole genome shotgun (WGS) entry which is preliminary data.</text>
</comment>
<sequence length="650" mass="73773">MEMHEADARAAYAELLRLGARPSRTIREHFAYPTINNGGYHSWKDEERGTSHEAHADLLMPHHWQVECQTFTEQLELWNKFREVQTIAKDDQDYRHYLLLTPAELSPLVTENLAVARNLTALRDWRAYRTYQHTKLSYCNRRQATCRDQVISSRQAYLDLADPPQKRDAKSRLNGWISQLKTSHKKWLAEKAISDRLETEMQKMLEEAVSDLSALDPTLLASLEEDAAKTAQVLADRVGDLSGSKWLVRSPASALSMLDKLRHWEQEISRFAELYTDWKENIRWMQECHDPMDDDIVYLLATEPNPIRNRRLWELHVLWRKRQLEKAEKWMRCWKNVEDFCNEEERVRRLLFLPEDYAEKARKEQLASQTQIQAAVAALEIAKAESSEGLYQLDQANIKLPKCPWGVPSEFVDKIVTRKRKAVEDAPMVPPAKRVCLGDEGLTVTGNYGARNKAIASTPRSRNQPDEHADGASASPLYPTPPSTGSPGNASGPAVVQDASPLAASSGLPRPGASNGRRSRRSKNKDHQNLNKNAHVPGAPRYDFRPRTITQKAPTTSQSTRTPPTTTSASEVSEDRASKRVQRSKPSNRSSHGQENGANKLDQRSKPISRSSNGKGMGATKRSQDHQEVDASKLRRSSRVQKQKGRWAPY</sequence>
<evidence type="ECO:0000256" key="1">
    <source>
        <dbReference type="SAM" id="MobiDB-lite"/>
    </source>
</evidence>
<gene>
    <name evidence="2" type="ORF">OHK93_002835</name>
</gene>
<accession>A0AA43TU49</accession>
<keyword evidence="3" id="KW-1185">Reference proteome</keyword>
<feature type="compositionally biased region" description="Polar residues" evidence="1">
    <location>
        <begin position="584"/>
        <end position="597"/>
    </location>
</feature>
<name>A0AA43TU49_9LECA</name>
<dbReference type="Proteomes" id="UP001161017">
    <property type="component" value="Unassembled WGS sequence"/>
</dbReference>
<organism evidence="2 3">
    <name type="scientific">Ramalina farinacea</name>
    <dbReference type="NCBI Taxonomy" id="258253"/>
    <lineage>
        <taxon>Eukaryota</taxon>
        <taxon>Fungi</taxon>
        <taxon>Dikarya</taxon>
        <taxon>Ascomycota</taxon>
        <taxon>Pezizomycotina</taxon>
        <taxon>Lecanoromycetes</taxon>
        <taxon>OSLEUM clade</taxon>
        <taxon>Lecanoromycetidae</taxon>
        <taxon>Lecanorales</taxon>
        <taxon>Lecanorineae</taxon>
        <taxon>Ramalinaceae</taxon>
        <taxon>Ramalina</taxon>
    </lineage>
</organism>
<reference evidence="2" key="1">
    <citation type="journal article" date="2023" name="Genome Biol. Evol.">
        <title>First Whole Genome Sequence and Flow Cytometry Genome Size Data for the Lichen-Forming Fungus Ramalina farinacea (Ascomycota).</title>
        <authorList>
            <person name="Llewellyn T."/>
            <person name="Mian S."/>
            <person name="Hill R."/>
            <person name="Leitch I.J."/>
            <person name="Gaya E."/>
        </authorList>
    </citation>
    <scope>NUCLEOTIDE SEQUENCE</scope>
    <source>
        <strain evidence="2">LIQ254RAFAR</strain>
    </source>
</reference>
<feature type="compositionally biased region" description="Basic residues" evidence="1">
    <location>
        <begin position="634"/>
        <end position="650"/>
    </location>
</feature>